<keyword evidence="4 5" id="KW-0808">Transferase</keyword>
<sequence>MHCGGAAVIREAAGFLKTKLAQWPETAVVLGSAQAAFADALTDRVEIEYKDIPHWPVPTVQGHAGKLIVGKIGATPVTVMSGRVHLYEGWTPQQVTFGVRVLGLLGLKNLVLTNAAGGINPAYHRGLLVAITDHLNLQGSNPLTGPNDAELGPRFPDMSHAYCPELLAKLKAVAVQSGIELGEGVYAALLGPNFETPAEIRYLRTIGADLAGMSTVPETIVANHMGIRVLAISTVTNMAAGMQKELSHQEVLETGIASAGQLITLLTNLLKSE</sequence>
<dbReference type="PIRSF" id="PIRSF000477">
    <property type="entry name" value="PurNPase"/>
    <property type="match status" value="1"/>
</dbReference>
<feature type="binding site" evidence="6">
    <location>
        <position position="237"/>
    </location>
    <ligand>
        <name>a purine D-ribonucleoside</name>
        <dbReference type="ChEBI" id="CHEBI:142355"/>
    </ligand>
</feature>
<evidence type="ECO:0000259" key="7">
    <source>
        <dbReference type="Pfam" id="PF01048"/>
    </source>
</evidence>
<protein>
    <recommendedName>
        <fullName evidence="5">Purine nucleoside phosphorylase</fullName>
        <ecNumber evidence="5">2.4.2.1</ecNumber>
    </recommendedName>
    <alternativeName>
        <fullName evidence="5">Inosine-guanosine phosphorylase</fullName>
    </alternativeName>
</protein>
<accession>A0A7S7NY64</accession>
<evidence type="ECO:0000256" key="2">
    <source>
        <dbReference type="ARBA" id="ARBA00006751"/>
    </source>
</evidence>
<comment type="function">
    <text evidence="5">The purine nucleoside phosphorylases catalyze the phosphorolytic breakdown of the N-glycosidic bond in the beta-(deoxy)ribonucleoside molecules, with the formation of the corresponding free purine bases and pentose-1-phosphate.</text>
</comment>
<dbReference type="InterPro" id="IPR000845">
    <property type="entry name" value="Nucleoside_phosphorylase_d"/>
</dbReference>
<dbReference type="NCBIfam" id="NF006054">
    <property type="entry name" value="PRK08202.1"/>
    <property type="match status" value="1"/>
</dbReference>
<dbReference type="GO" id="GO:0005737">
    <property type="term" value="C:cytoplasm"/>
    <property type="evidence" value="ECO:0007669"/>
    <property type="project" value="TreeGrafter"/>
</dbReference>
<dbReference type="PANTHER" id="PTHR11904">
    <property type="entry name" value="METHYLTHIOADENOSINE/PURINE NUCLEOSIDE PHOSPHORYLASE"/>
    <property type="match status" value="1"/>
</dbReference>
<dbReference type="CDD" id="cd09009">
    <property type="entry name" value="PNP-EcPNPII_like"/>
    <property type="match status" value="1"/>
</dbReference>
<dbReference type="Pfam" id="PF01048">
    <property type="entry name" value="PNP_UDP_1"/>
    <property type="match status" value="1"/>
</dbReference>
<organism evidence="8 9">
    <name type="scientific">Paludibaculum fermentans</name>
    <dbReference type="NCBI Taxonomy" id="1473598"/>
    <lineage>
        <taxon>Bacteria</taxon>
        <taxon>Pseudomonadati</taxon>
        <taxon>Acidobacteriota</taxon>
        <taxon>Terriglobia</taxon>
        <taxon>Bryobacterales</taxon>
        <taxon>Bryobacteraceae</taxon>
        <taxon>Paludibaculum</taxon>
    </lineage>
</organism>
<feature type="binding site" evidence="6">
    <location>
        <begin position="83"/>
        <end position="85"/>
    </location>
    <ligand>
        <name>phosphate</name>
        <dbReference type="ChEBI" id="CHEBI:43474"/>
    </ligand>
</feature>
<dbReference type="EC" id="2.4.2.1" evidence="5"/>
<dbReference type="GO" id="GO:0009116">
    <property type="term" value="P:nucleoside metabolic process"/>
    <property type="evidence" value="ECO:0007669"/>
    <property type="project" value="InterPro"/>
</dbReference>
<evidence type="ECO:0000256" key="4">
    <source>
        <dbReference type="ARBA" id="ARBA00022679"/>
    </source>
</evidence>
<feature type="binding site" evidence="6">
    <location>
        <position position="195"/>
    </location>
    <ligand>
        <name>a purine D-ribonucleoside</name>
        <dbReference type="ChEBI" id="CHEBI:142355"/>
    </ligand>
</feature>
<dbReference type="InterPro" id="IPR011270">
    <property type="entry name" value="Pur_Nuc_Pase_Ino/Guo-sp"/>
</dbReference>
<dbReference type="KEGG" id="pfer:IRI77_05925"/>
<dbReference type="UniPathway" id="UPA00606"/>
<evidence type="ECO:0000313" key="8">
    <source>
        <dbReference type="EMBL" id="QOY91931.1"/>
    </source>
</evidence>
<feature type="binding site" evidence="6">
    <location>
        <position position="115"/>
    </location>
    <ligand>
        <name>phosphate</name>
        <dbReference type="ChEBI" id="CHEBI:43474"/>
    </ligand>
</feature>
<dbReference type="NCBIfam" id="TIGR01697">
    <property type="entry name" value="PNPH-PUNA-XAPA"/>
    <property type="match status" value="1"/>
</dbReference>
<dbReference type="Proteomes" id="UP000593892">
    <property type="component" value="Chromosome"/>
</dbReference>
<dbReference type="AlphaFoldDB" id="A0A7S7NY64"/>
<proteinExistence type="inferred from homology"/>
<feature type="domain" description="Nucleoside phosphorylase" evidence="7">
    <location>
        <begin position="27"/>
        <end position="270"/>
    </location>
</feature>
<evidence type="ECO:0000256" key="3">
    <source>
        <dbReference type="ARBA" id="ARBA00022676"/>
    </source>
</evidence>
<dbReference type="Gene3D" id="3.40.50.1580">
    <property type="entry name" value="Nucleoside phosphorylase domain"/>
    <property type="match status" value="1"/>
</dbReference>
<dbReference type="SUPFAM" id="SSF53167">
    <property type="entry name" value="Purine and uridine phosphorylases"/>
    <property type="match status" value="1"/>
</dbReference>
<comment type="pathway">
    <text evidence="1 5">Purine metabolism; purine nucleoside salvage.</text>
</comment>
<dbReference type="NCBIfam" id="TIGR01700">
    <property type="entry name" value="PNPH"/>
    <property type="match status" value="1"/>
</dbReference>
<gene>
    <name evidence="8" type="ORF">IRI77_05925</name>
</gene>
<dbReference type="InterPro" id="IPR035994">
    <property type="entry name" value="Nucleoside_phosphorylase_sf"/>
</dbReference>
<evidence type="ECO:0000256" key="6">
    <source>
        <dbReference type="PIRSR" id="PIRSR000477-2"/>
    </source>
</evidence>
<dbReference type="EMBL" id="CP063849">
    <property type="protein sequence ID" value="QOY91931.1"/>
    <property type="molecule type" value="Genomic_DNA"/>
</dbReference>
<keyword evidence="9" id="KW-1185">Reference proteome</keyword>
<feature type="binding site" evidence="6">
    <location>
        <position position="214"/>
    </location>
    <ligand>
        <name>phosphate</name>
        <dbReference type="ChEBI" id="CHEBI:43474"/>
    </ligand>
</feature>
<reference evidence="8 9" key="1">
    <citation type="submission" date="2020-10" db="EMBL/GenBank/DDBJ databases">
        <title>Complete genome sequence of Paludibaculum fermentans P105T, a facultatively anaerobic acidobacterium capable of dissimilatory Fe(III) reduction.</title>
        <authorList>
            <person name="Dedysh S.N."/>
            <person name="Beletsky A.V."/>
            <person name="Kulichevskaya I.S."/>
            <person name="Mardanov A.V."/>
            <person name="Ravin N.V."/>
        </authorList>
    </citation>
    <scope>NUCLEOTIDE SEQUENCE [LARGE SCALE GENOMIC DNA]</scope>
    <source>
        <strain evidence="8 9">P105</strain>
    </source>
</reference>
<feature type="binding site" evidence="6">
    <location>
        <position position="32"/>
    </location>
    <ligand>
        <name>phosphate</name>
        <dbReference type="ChEBI" id="CHEBI:43474"/>
    </ligand>
</feature>
<name>A0A7S7NY64_PALFE</name>
<evidence type="ECO:0000256" key="5">
    <source>
        <dbReference type="PIRNR" id="PIRNR000477"/>
    </source>
</evidence>
<comment type="similarity">
    <text evidence="2 5">Belongs to the PNP/MTAP phosphorylase family.</text>
</comment>
<feature type="binding site" evidence="6">
    <location>
        <position position="63"/>
    </location>
    <ligand>
        <name>phosphate</name>
        <dbReference type="ChEBI" id="CHEBI:43474"/>
    </ligand>
</feature>
<dbReference type="GO" id="GO:0004731">
    <property type="term" value="F:purine-nucleoside phosphorylase activity"/>
    <property type="evidence" value="ECO:0007669"/>
    <property type="project" value="UniProtKB-EC"/>
</dbReference>
<dbReference type="PANTHER" id="PTHR11904:SF9">
    <property type="entry name" value="PURINE NUCLEOSIDE PHOSPHORYLASE-RELATED"/>
    <property type="match status" value="1"/>
</dbReference>
<evidence type="ECO:0000313" key="9">
    <source>
        <dbReference type="Proteomes" id="UP000593892"/>
    </source>
</evidence>
<evidence type="ECO:0000256" key="1">
    <source>
        <dbReference type="ARBA" id="ARBA00005058"/>
    </source>
</evidence>
<dbReference type="InterPro" id="IPR011268">
    <property type="entry name" value="Purine_phosphorylase"/>
</dbReference>
<keyword evidence="3 5" id="KW-0328">Glycosyltransferase</keyword>